<dbReference type="Proteomes" id="UP000050430">
    <property type="component" value="Unassembled WGS sequence"/>
</dbReference>
<comment type="similarity">
    <text evidence="5 6">Belongs to the XseA family.</text>
</comment>
<dbReference type="HAMAP" id="MF_00378">
    <property type="entry name" value="Exonuc_7_L"/>
    <property type="match status" value="1"/>
</dbReference>
<dbReference type="PATRIC" id="fig|229920.5.peg.2564"/>
<dbReference type="EMBL" id="LGCK01000006">
    <property type="protein sequence ID" value="KPL73460.1"/>
    <property type="molecule type" value="Genomic_DNA"/>
</dbReference>
<reference evidence="9 10" key="1">
    <citation type="submission" date="2015-07" db="EMBL/GenBank/DDBJ databases">
        <title>Genome sequence of Leptolinea tardivitalis DSM 16556.</title>
        <authorList>
            <person name="Hemp J."/>
            <person name="Ward L.M."/>
            <person name="Pace L.A."/>
            <person name="Fischer W.W."/>
        </authorList>
    </citation>
    <scope>NUCLEOTIDE SEQUENCE [LARGE SCALE GENOMIC DNA]</scope>
    <source>
        <strain evidence="9 10">YMTK-2</strain>
    </source>
</reference>
<dbReference type="CDD" id="cd04489">
    <property type="entry name" value="ExoVII_LU_OBF"/>
    <property type="match status" value="1"/>
</dbReference>
<dbReference type="GO" id="GO:0006308">
    <property type="term" value="P:DNA catabolic process"/>
    <property type="evidence" value="ECO:0007669"/>
    <property type="project" value="UniProtKB-UniRule"/>
</dbReference>
<name>A0A0P6XE62_9CHLR</name>
<evidence type="ECO:0000256" key="5">
    <source>
        <dbReference type="HAMAP-Rule" id="MF_00378"/>
    </source>
</evidence>
<dbReference type="GO" id="GO:0003676">
    <property type="term" value="F:nucleic acid binding"/>
    <property type="evidence" value="ECO:0007669"/>
    <property type="project" value="InterPro"/>
</dbReference>
<dbReference type="NCBIfam" id="TIGR00237">
    <property type="entry name" value="xseA"/>
    <property type="match status" value="1"/>
</dbReference>
<dbReference type="EC" id="3.1.11.6" evidence="5"/>
<dbReference type="InterPro" id="IPR025824">
    <property type="entry name" value="OB-fold_nuc-bd_dom"/>
</dbReference>
<keyword evidence="3 5" id="KW-0378">Hydrolase</keyword>
<comment type="catalytic activity">
    <reaction evidence="5 6">
        <text>Exonucleolytic cleavage in either 5'- to 3'- or 3'- to 5'-direction to yield nucleoside 5'-phosphates.</text>
        <dbReference type="EC" id="3.1.11.6"/>
    </reaction>
</comment>
<dbReference type="PANTHER" id="PTHR30008">
    <property type="entry name" value="EXODEOXYRIBONUCLEASE 7 LARGE SUBUNIT"/>
    <property type="match status" value="1"/>
</dbReference>
<dbReference type="PANTHER" id="PTHR30008:SF0">
    <property type="entry name" value="EXODEOXYRIBONUCLEASE 7 LARGE SUBUNIT"/>
    <property type="match status" value="1"/>
</dbReference>
<evidence type="ECO:0000259" key="7">
    <source>
        <dbReference type="Pfam" id="PF02601"/>
    </source>
</evidence>
<dbReference type="STRING" id="229920.ADM99_04515"/>
<feature type="domain" description="Exonuclease VII large subunit C-terminal" evidence="7">
    <location>
        <begin position="129"/>
        <end position="336"/>
    </location>
</feature>
<feature type="domain" description="OB-fold nucleic acid binding" evidence="8">
    <location>
        <begin position="12"/>
        <end position="105"/>
    </location>
</feature>
<comment type="function">
    <text evidence="5">Bidirectionally degrades single-stranded DNA into large acid-insoluble oligonucleotides, which are then degraded further into small acid-soluble oligonucleotides.</text>
</comment>
<dbReference type="AlphaFoldDB" id="A0A0P6XE62"/>
<keyword evidence="10" id="KW-1185">Reference proteome</keyword>
<dbReference type="InterPro" id="IPR020579">
    <property type="entry name" value="Exonuc_VII_lsu_C"/>
</dbReference>
<comment type="caution">
    <text evidence="9">The sequence shown here is derived from an EMBL/GenBank/DDBJ whole genome shotgun (WGS) entry which is preliminary data.</text>
</comment>
<evidence type="ECO:0000256" key="4">
    <source>
        <dbReference type="ARBA" id="ARBA00022839"/>
    </source>
</evidence>
<evidence type="ECO:0000256" key="1">
    <source>
        <dbReference type="ARBA" id="ARBA00022490"/>
    </source>
</evidence>
<evidence type="ECO:0000256" key="3">
    <source>
        <dbReference type="ARBA" id="ARBA00022801"/>
    </source>
</evidence>
<keyword evidence="2 5" id="KW-0540">Nuclease</keyword>
<keyword evidence="1 5" id="KW-0963">Cytoplasm</keyword>
<sequence>MFQPTLLRPSSFTVTEVTQYLRTLLESDPLLQDVWIAGEVSNLSRPASGHIYFTLKDGGAAIKCVIWRSAAFRIPEFQVGSQIEAHGAVSVYERDGTYQLYVNAVRMRGEGELYQEFLRLKARLEADGWFDEERKRPLPERPRTIGIVTSATGAALQDMLNTLRGRYCLAEVVISPAAVQGVEAPGEIVTALHKLNTEVHPDVILLARGGGSMEDLWAFNDERVVFAVAESEAPVITGIGHETDFTLADFAADLRAPTPTGAAVAATPSRDDLSREIENVFDDIYSIAIGNIDSARAALLQAAARLNRESPQRRVERERQQVDMLSLQIGRSLSHRMTVYKAQLENRVGRLTALNPQGILQRGYALVRREDGIIVRSADQISSGDHITTTFSRGSAISRVESTRLD</sequence>
<accession>A0A0P6XE62</accession>
<dbReference type="GO" id="GO:0008855">
    <property type="term" value="F:exodeoxyribonuclease VII activity"/>
    <property type="evidence" value="ECO:0007669"/>
    <property type="project" value="UniProtKB-UniRule"/>
</dbReference>
<gene>
    <name evidence="5" type="primary">xseA</name>
    <name evidence="9" type="ORF">ADM99_04515</name>
</gene>
<evidence type="ECO:0000256" key="6">
    <source>
        <dbReference type="RuleBase" id="RU004355"/>
    </source>
</evidence>
<proteinExistence type="inferred from homology"/>
<dbReference type="GO" id="GO:0009318">
    <property type="term" value="C:exodeoxyribonuclease VII complex"/>
    <property type="evidence" value="ECO:0007669"/>
    <property type="project" value="UniProtKB-UniRule"/>
</dbReference>
<organism evidence="9 10">
    <name type="scientific">Leptolinea tardivitalis</name>
    <dbReference type="NCBI Taxonomy" id="229920"/>
    <lineage>
        <taxon>Bacteria</taxon>
        <taxon>Bacillati</taxon>
        <taxon>Chloroflexota</taxon>
        <taxon>Anaerolineae</taxon>
        <taxon>Anaerolineales</taxon>
        <taxon>Anaerolineaceae</taxon>
        <taxon>Leptolinea</taxon>
    </lineage>
</organism>
<keyword evidence="4 5" id="KW-0269">Exonuclease</keyword>
<evidence type="ECO:0000313" key="10">
    <source>
        <dbReference type="Proteomes" id="UP000050430"/>
    </source>
</evidence>
<dbReference type="Pfam" id="PF13742">
    <property type="entry name" value="tRNA_anti_2"/>
    <property type="match status" value="1"/>
</dbReference>
<dbReference type="Pfam" id="PF02601">
    <property type="entry name" value="Exonuc_VII_L"/>
    <property type="match status" value="1"/>
</dbReference>
<evidence type="ECO:0000259" key="8">
    <source>
        <dbReference type="Pfam" id="PF13742"/>
    </source>
</evidence>
<protein>
    <recommendedName>
        <fullName evidence="5">Exodeoxyribonuclease 7 large subunit</fullName>
        <ecNumber evidence="5">3.1.11.6</ecNumber>
    </recommendedName>
    <alternativeName>
        <fullName evidence="5">Exodeoxyribonuclease VII large subunit</fullName>
        <shortName evidence="5">Exonuclease VII large subunit</shortName>
    </alternativeName>
</protein>
<dbReference type="GO" id="GO:0005737">
    <property type="term" value="C:cytoplasm"/>
    <property type="evidence" value="ECO:0007669"/>
    <property type="project" value="UniProtKB-SubCell"/>
</dbReference>
<evidence type="ECO:0000313" key="9">
    <source>
        <dbReference type="EMBL" id="KPL73460.1"/>
    </source>
</evidence>
<dbReference type="InterPro" id="IPR003753">
    <property type="entry name" value="Exonuc_VII_L"/>
</dbReference>
<comment type="subunit">
    <text evidence="5">Heterooligomer composed of large and small subunits.</text>
</comment>
<dbReference type="OrthoDB" id="9802795at2"/>
<dbReference type="RefSeq" id="WP_081419912.1">
    <property type="nucleotide sequence ID" value="NZ_BBYA01000009.1"/>
</dbReference>
<evidence type="ECO:0000256" key="2">
    <source>
        <dbReference type="ARBA" id="ARBA00022722"/>
    </source>
</evidence>
<comment type="subcellular location">
    <subcellularLocation>
        <location evidence="5 6">Cytoplasm</location>
    </subcellularLocation>
</comment>